<dbReference type="Proteomes" id="UP000726737">
    <property type="component" value="Unassembled WGS sequence"/>
</dbReference>
<comment type="caution">
    <text evidence="2">The sequence shown here is derived from an EMBL/GenBank/DDBJ whole genome shotgun (WGS) entry which is preliminary data.</text>
</comment>
<keyword evidence="3" id="KW-1185">Reference proteome</keyword>
<feature type="compositionally biased region" description="Polar residues" evidence="1">
    <location>
        <begin position="259"/>
        <end position="271"/>
    </location>
</feature>
<feature type="compositionally biased region" description="Polar residues" evidence="1">
    <location>
        <begin position="92"/>
        <end position="111"/>
    </location>
</feature>
<protein>
    <submittedName>
        <fullName evidence="2">Uncharacterized protein</fullName>
    </submittedName>
</protein>
<evidence type="ECO:0000313" key="2">
    <source>
        <dbReference type="EMBL" id="KAG0260067.1"/>
    </source>
</evidence>
<feature type="region of interest" description="Disordered" evidence="1">
    <location>
        <begin position="54"/>
        <end position="191"/>
    </location>
</feature>
<feature type="compositionally biased region" description="Pro residues" evidence="1">
    <location>
        <begin position="166"/>
        <end position="175"/>
    </location>
</feature>
<sequence length="323" mass="35495">MSSSSHGKQAVRDIQDPQPVGGRGYDRQMQPDWWAKKTPLEYHQQVPPLKVLERMAERRQGHSTKETHLSDSAMTARNFVDSTEQRHHVPQESISMYSTQHQQQRSPSKNRLSPIRPISPIGSVFKNFTGPGPSPRSTRVYHSPPQQPGYTEHGNAANPTPNQYYQPPPPLPPVPISSEQTGSLPSPGFYDFIPLDTETEQPMPVVHTTAGITPPPIPKATRPSLNLARGLILNFDQGPLTINQRLSTNVAKVAPMATTPPQLDTRWSNSHPKAHSKGIQLSPISSHNSDMSSLSSMGAGVGPRMGGRRPRTKSKTSNMDASI</sequence>
<gene>
    <name evidence="2" type="ORF">BG011_002138</name>
</gene>
<feature type="region of interest" description="Disordered" evidence="1">
    <location>
        <begin position="1"/>
        <end position="40"/>
    </location>
</feature>
<name>A0A9P6Q6K7_9FUNG</name>
<accession>A0A9P6Q6K7</accession>
<feature type="compositionally biased region" description="Low complexity" evidence="1">
    <location>
        <begin position="285"/>
        <end position="298"/>
    </location>
</feature>
<reference evidence="2" key="1">
    <citation type="journal article" date="2020" name="Fungal Divers.">
        <title>Resolving the Mortierellaceae phylogeny through synthesis of multi-gene phylogenetics and phylogenomics.</title>
        <authorList>
            <person name="Vandepol N."/>
            <person name="Liber J."/>
            <person name="Desiro A."/>
            <person name="Na H."/>
            <person name="Kennedy M."/>
            <person name="Barry K."/>
            <person name="Grigoriev I.V."/>
            <person name="Miller A.N."/>
            <person name="O'Donnell K."/>
            <person name="Stajich J.E."/>
            <person name="Bonito G."/>
        </authorList>
    </citation>
    <scope>NUCLEOTIDE SEQUENCE</scope>
    <source>
        <strain evidence="2">KOD948</strain>
    </source>
</reference>
<dbReference type="EMBL" id="JAAAJA010000165">
    <property type="protein sequence ID" value="KAG0260067.1"/>
    <property type="molecule type" value="Genomic_DNA"/>
</dbReference>
<feature type="region of interest" description="Disordered" evidence="1">
    <location>
        <begin position="259"/>
        <end position="323"/>
    </location>
</feature>
<organism evidence="2 3">
    <name type="scientific">Mortierella polycephala</name>
    <dbReference type="NCBI Taxonomy" id="41804"/>
    <lineage>
        <taxon>Eukaryota</taxon>
        <taxon>Fungi</taxon>
        <taxon>Fungi incertae sedis</taxon>
        <taxon>Mucoromycota</taxon>
        <taxon>Mortierellomycotina</taxon>
        <taxon>Mortierellomycetes</taxon>
        <taxon>Mortierellales</taxon>
        <taxon>Mortierellaceae</taxon>
        <taxon>Mortierella</taxon>
    </lineage>
</organism>
<feature type="compositionally biased region" description="Basic and acidic residues" evidence="1">
    <location>
        <begin position="54"/>
        <end position="69"/>
    </location>
</feature>
<evidence type="ECO:0000256" key="1">
    <source>
        <dbReference type="SAM" id="MobiDB-lite"/>
    </source>
</evidence>
<proteinExistence type="predicted"/>
<dbReference type="AlphaFoldDB" id="A0A9P6Q6K7"/>
<dbReference type="OrthoDB" id="2449625at2759"/>
<evidence type="ECO:0000313" key="3">
    <source>
        <dbReference type="Proteomes" id="UP000726737"/>
    </source>
</evidence>